<evidence type="ECO:0000313" key="11">
    <source>
        <dbReference type="Proteomes" id="UP000269883"/>
    </source>
</evidence>
<accession>A0A2Z6AZ41</accession>
<dbReference type="EMBL" id="AP017378">
    <property type="protein sequence ID" value="BBD08522.1"/>
    <property type="molecule type" value="Genomic_DNA"/>
</dbReference>
<evidence type="ECO:0000256" key="8">
    <source>
        <dbReference type="SAM" id="Phobius"/>
    </source>
</evidence>
<dbReference type="Pfam" id="PF00482">
    <property type="entry name" value="T2SSF"/>
    <property type="match status" value="2"/>
</dbReference>
<dbReference type="Proteomes" id="UP000269883">
    <property type="component" value="Chromosome"/>
</dbReference>
<dbReference type="InterPro" id="IPR042094">
    <property type="entry name" value="T2SS_GspF_sf"/>
</dbReference>
<keyword evidence="5 8" id="KW-0812">Transmembrane</keyword>
<evidence type="ECO:0000259" key="9">
    <source>
        <dbReference type="Pfam" id="PF00482"/>
    </source>
</evidence>
<keyword evidence="7 8" id="KW-0472">Membrane</keyword>
<dbReference type="InterPro" id="IPR018076">
    <property type="entry name" value="T2SS_GspF_dom"/>
</dbReference>
<dbReference type="OrthoDB" id="9805682at2"/>
<protein>
    <submittedName>
        <fullName evidence="10">Putative type II secretion system protein</fullName>
    </submittedName>
</protein>
<feature type="transmembrane region" description="Helical" evidence="8">
    <location>
        <begin position="225"/>
        <end position="245"/>
    </location>
</feature>
<evidence type="ECO:0000256" key="2">
    <source>
        <dbReference type="ARBA" id="ARBA00005745"/>
    </source>
</evidence>
<dbReference type="GO" id="GO:0005886">
    <property type="term" value="C:plasma membrane"/>
    <property type="evidence" value="ECO:0007669"/>
    <property type="project" value="UniProtKB-SubCell"/>
</dbReference>
<evidence type="ECO:0000256" key="5">
    <source>
        <dbReference type="ARBA" id="ARBA00022692"/>
    </source>
</evidence>
<dbReference type="PANTHER" id="PTHR30012:SF0">
    <property type="entry name" value="TYPE II SECRETION SYSTEM PROTEIN F-RELATED"/>
    <property type="match status" value="1"/>
</dbReference>
<proteinExistence type="inferred from homology"/>
<comment type="similarity">
    <text evidence="2">Belongs to the GSP F family.</text>
</comment>
<feature type="domain" description="Type II secretion system protein GspF" evidence="9">
    <location>
        <begin position="277"/>
        <end position="399"/>
    </location>
</feature>
<evidence type="ECO:0000256" key="3">
    <source>
        <dbReference type="ARBA" id="ARBA00022475"/>
    </source>
</evidence>
<dbReference type="Gene3D" id="1.20.81.30">
    <property type="entry name" value="Type II secretion system (T2SS), domain F"/>
    <property type="match status" value="2"/>
</dbReference>
<evidence type="ECO:0000256" key="1">
    <source>
        <dbReference type="ARBA" id="ARBA00004429"/>
    </source>
</evidence>
<dbReference type="PANTHER" id="PTHR30012">
    <property type="entry name" value="GENERAL SECRETION PATHWAY PROTEIN"/>
    <property type="match status" value="1"/>
</dbReference>
<dbReference type="PRINTS" id="PR00812">
    <property type="entry name" value="BCTERIALGSPF"/>
</dbReference>
<evidence type="ECO:0000313" key="10">
    <source>
        <dbReference type="EMBL" id="BBD08522.1"/>
    </source>
</evidence>
<keyword evidence="6 8" id="KW-1133">Transmembrane helix</keyword>
<dbReference type="GO" id="GO:0015628">
    <property type="term" value="P:protein secretion by the type II secretion system"/>
    <property type="evidence" value="ECO:0007669"/>
    <property type="project" value="TreeGrafter"/>
</dbReference>
<reference evidence="10 11" key="1">
    <citation type="journal article" date="2018" name="Sci. Adv.">
        <title>Multi-heme cytochromes provide a pathway for survival in energy-limited environments.</title>
        <authorList>
            <person name="Deng X."/>
            <person name="Dohmae N."/>
            <person name="Nealson K.H."/>
            <person name="Hashimoto K."/>
            <person name="Okamoto A."/>
        </authorList>
    </citation>
    <scope>NUCLEOTIDE SEQUENCE [LARGE SCALE GENOMIC DNA]</scope>
    <source>
        <strain evidence="10 11">IS5</strain>
    </source>
</reference>
<dbReference type="FunFam" id="1.20.81.30:FF:000001">
    <property type="entry name" value="Type II secretion system protein F"/>
    <property type="match status" value="2"/>
</dbReference>
<keyword evidence="4" id="KW-0997">Cell inner membrane</keyword>
<dbReference type="KEGG" id="dfl:DFE_1796"/>
<evidence type="ECO:0000256" key="6">
    <source>
        <dbReference type="ARBA" id="ARBA00022989"/>
    </source>
</evidence>
<keyword evidence="11" id="KW-1185">Reference proteome</keyword>
<evidence type="ECO:0000256" key="7">
    <source>
        <dbReference type="ARBA" id="ARBA00023136"/>
    </source>
</evidence>
<gene>
    <name evidence="10" type="ORF">DFE_1796</name>
</gene>
<feature type="domain" description="Type II secretion system protein GspF" evidence="9">
    <location>
        <begin position="74"/>
        <end position="197"/>
    </location>
</feature>
<dbReference type="AlphaFoldDB" id="A0A2Z6AZ41"/>
<comment type="subcellular location">
    <subcellularLocation>
        <location evidence="1">Cell inner membrane</location>
        <topology evidence="1">Multi-pass membrane protein</topology>
    </subcellularLocation>
</comment>
<sequence length="409" mass="44806">MNYKYKAITDSGSPVTGTIAAENEAQAMQLIAAKGYIPQNVKAGGKSDAGDEPEWLEAINRKLAKVKAPELMLFTKQLRTMLDAGLPVTRALDVMEQQSENKKLKHAVIKMSQNIRLGSTMHQAFAQHPECFSELYINMIQAGEVSGNLSDVMERLAYLIDHEHKVKSKIKSAMTYPIIVVIALLGAFTFLLGFVIPQFVTLFAGAGIELPWPTKLCITMSEMLFAYWHVGVLGIIAFIAGLAIYCKTPTGRFQRDTLFLRIPIIGPVLRKAAMARFSSIFAILQSSGVSVLNSVSIISRTIGNAAISREFDNLESKLMEGRGISGPLQSSKHFTPMVINMIAIGEESGNLDGMLQEVATHYDYEVEYSVGRMSEMIGPILVLSLSGVVGFFALAIMLPIFELTKMTGL</sequence>
<keyword evidence="3" id="KW-1003">Cell membrane</keyword>
<name>A0A2Z6AZ41_9BACT</name>
<feature type="transmembrane region" description="Helical" evidence="8">
    <location>
        <begin position="175"/>
        <end position="205"/>
    </location>
</feature>
<dbReference type="InterPro" id="IPR003004">
    <property type="entry name" value="GspF/PilC"/>
</dbReference>
<dbReference type="RefSeq" id="WP_126378684.1">
    <property type="nucleotide sequence ID" value="NZ_AP017378.1"/>
</dbReference>
<evidence type="ECO:0000256" key="4">
    <source>
        <dbReference type="ARBA" id="ARBA00022519"/>
    </source>
</evidence>
<feature type="transmembrane region" description="Helical" evidence="8">
    <location>
        <begin position="380"/>
        <end position="401"/>
    </location>
</feature>
<organism evidence="10 11">
    <name type="scientific">Desulfovibrio ferrophilus</name>
    <dbReference type="NCBI Taxonomy" id="241368"/>
    <lineage>
        <taxon>Bacteria</taxon>
        <taxon>Pseudomonadati</taxon>
        <taxon>Thermodesulfobacteriota</taxon>
        <taxon>Desulfovibrionia</taxon>
        <taxon>Desulfovibrionales</taxon>
        <taxon>Desulfovibrionaceae</taxon>
        <taxon>Desulfovibrio</taxon>
    </lineage>
</organism>